<dbReference type="GO" id="GO:0022857">
    <property type="term" value="F:transmembrane transporter activity"/>
    <property type="evidence" value="ECO:0007669"/>
    <property type="project" value="InterPro"/>
</dbReference>
<name>A0A7J9K0F3_9ROSI</name>
<organism evidence="8 9">
    <name type="scientific">Gossypium armourianum</name>
    <dbReference type="NCBI Taxonomy" id="34283"/>
    <lineage>
        <taxon>Eukaryota</taxon>
        <taxon>Viridiplantae</taxon>
        <taxon>Streptophyta</taxon>
        <taxon>Embryophyta</taxon>
        <taxon>Tracheophyta</taxon>
        <taxon>Spermatophyta</taxon>
        <taxon>Magnoliopsida</taxon>
        <taxon>eudicotyledons</taxon>
        <taxon>Gunneridae</taxon>
        <taxon>Pentapetalae</taxon>
        <taxon>rosids</taxon>
        <taxon>malvids</taxon>
        <taxon>Malvales</taxon>
        <taxon>Malvaceae</taxon>
        <taxon>Malvoideae</taxon>
        <taxon>Gossypium</taxon>
    </lineage>
</organism>
<feature type="transmembrane region" description="Helical" evidence="6">
    <location>
        <begin position="540"/>
        <end position="560"/>
    </location>
</feature>
<feature type="transmembrane region" description="Helical" evidence="6">
    <location>
        <begin position="379"/>
        <end position="398"/>
    </location>
</feature>
<gene>
    <name evidence="8" type="ORF">Goarm_005548</name>
</gene>
<evidence type="ECO:0000256" key="5">
    <source>
        <dbReference type="ARBA" id="ARBA00023136"/>
    </source>
</evidence>
<feature type="non-terminal residue" evidence="8">
    <location>
        <position position="1"/>
    </location>
</feature>
<feature type="transmembrane region" description="Helical" evidence="6">
    <location>
        <begin position="238"/>
        <end position="260"/>
    </location>
</feature>
<dbReference type="GO" id="GO:0016020">
    <property type="term" value="C:membrane"/>
    <property type="evidence" value="ECO:0007669"/>
    <property type="project" value="UniProtKB-SubCell"/>
</dbReference>
<dbReference type="InterPro" id="IPR020846">
    <property type="entry name" value="MFS_dom"/>
</dbReference>
<protein>
    <recommendedName>
        <fullName evidence="7">Major facilitator superfamily (MFS) profile domain-containing protein</fullName>
    </recommendedName>
</protein>
<keyword evidence="2" id="KW-0813">Transport</keyword>
<evidence type="ECO:0000313" key="9">
    <source>
        <dbReference type="Proteomes" id="UP000593575"/>
    </source>
</evidence>
<keyword evidence="3 6" id="KW-0812">Transmembrane</keyword>
<feature type="transmembrane region" description="Helical" evidence="6">
    <location>
        <begin position="65"/>
        <end position="84"/>
    </location>
</feature>
<comment type="caution">
    <text evidence="8">The sequence shown here is derived from an EMBL/GenBank/DDBJ whole genome shotgun (WGS) entry which is preliminary data.</text>
</comment>
<reference evidence="8 9" key="1">
    <citation type="journal article" date="2019" name="Genome Biol. Evol.">
        <title>Insights into the evolution of the New World diploid cottons (Gossypium, subgenus Houzingenia) based on genome sequencing.</title>
        <authorList>
            <person name="Grover C.E."/>
            <person name="Arick M.A. 2nd"/>
            <person name="Thrash A."/>
            <person name="Conover J.L."/>
            <person name="Sanders W.S."/>
            <person name="Peterson D.G."/>
            <person name="Frelichowski J.E."/>
            <person name="Scheffler J.A."/>
            <person name="Scheffler B.E."/>
            <person name="Wendel J.F."/>
        </authorList>
    </citation>
    <scope>NUCLEOTIDE SEQUENCE [LARGE SCALE GENOMIC DNA]</scope>
    <source>
        <strain evidence="8">6</strain>
        <tissue evidence="8">Leaf</tissue>
    </source>
</reference>
<dbReference type="Gene3D" id="1.20.1250.20">
    <property type="entry name" value="MFS general substrate transporter like domains"/>
    <property type="match status" value="2"/>
</dbReference>
<dbReference type="AlphaFoldDB" id="A0A7J9K0F3"/>
<evidence type="ECO:0000259" key="7">
    <source>
        <dbReference type="PROSITE" id="PS50850"/>
    </source>
</evidence>
<feature type="domain" description="Major facilitator superfamily (MFS) profile" evidence="7">
    <location>
        <begin position="27"/>
        <end position="565"/>
    </location>
</feature>
<dbReference type="PANTHER" id="PTHR23511:SF44">
    <property type="entry name" value="MAJOR FACILITATOR, SUGAR TRANSPORTER, MAJOR FACILITATOR SUPERFAMILY"/>
    <property type="match status" value="1"/>
</dbReference>
<feature type="transmembrane region" description="Helical" evidence="6">
    <location>
        <begin position="267"/>
        <end position="286"/>
    </location>
</feature>
<dbReference type="PROSITE" id="PS50850">
    <property type="entry name" value="MFS"/>
    <property type="match status" value="1"/>
</dbReference>
<feature type="transmembrane region" description="Helical" evidence="6">
    <location>
        <begin position="205"/>
        <end position="226"/>
    </location>
</feature>
<dbReference type="Pfam" id="PF07690">
    <property type="entry name" value="MFS_1"/>
    <property type="match status" value="1"/>
</dbReference>
<evidence type="ECO:0000313" key="8">
    <source>
        <dbReference type="EMBL" id="MBA0839856.1"/>
    </source>
</evidence>
<dbReference type="InterPro" id="IPR005829">
    <property type="entry name" value="Sugar_transporter_CS"/>
</dbReference>
<dbReference type="InterPro" id="IPR036259">
    <property type="entry name" value="MFS_trans_sf"/>
</dbReference>
<feature type="transmembrane region" description="Helical" evidence="6">
    <location>
        <begin position="511"/>
        <end position="534"/>
    </location>
</feature>
<evidence type="ECO:0000256" key="2">
    <source>
        <dbReference type="ARBA" id="ARBA00022448"/>
    </source>
</evidence>
<dbReference type="EMBL" id="JABFAE010000010">
    <property type="protein sequence ID" value="MBA0839856.1"/>
    <property type="molecule type" value="Genomic_DNA"/>
</dbReference>
<evidence type="ECO:0000256" key="4">
    <source>
        <dbReference type="ARBA" id="ARBA00022989"/>
    </source>
</evidence>
<keyword evidence="5 6" id="KW-0472">Membrane</keyword>
<keyword evidence="4 6" id="KW-1133">Transmembrane helix</keyword>
<dbReference type="SUPFAM" id="SSF103473">
    <property type="entry name" value="MFS general substrate transporter"/>
    <property type="match status" value="2"/>
</dbReference>
<dbReference type="PANTHER" id="PTHR23511">
    <property type="entry name" value="SYNAPTIC VESICLE GLYCOPROTEIN 2"/>
    <property type="match status" value="1"/>
</dbReference>
<feature type="transmembrane region" description="Helical" evidence="6">
    <location>
        <begin position="452"/>
        <end position="470"/>
    </location>
</feature>
<feature type="transmembrane region" description="Helical" evidence="6">
    <location>
        <begin position="476"/>
        <end position="499"/>
    </location>
</feature>
<evidence type="ECO:0000256" key="6">
    <source>
        <dbReference type="SAM" id="Phobius"/>
    </source>
</evidence>
<accession>A0A7J9K0F3</accession>
<evidence type="ECO:0000256" key="1">
    <source>
        <dbReference type="ARBA" id="ARBA00004141"/>
    </source>
</evidence>
<feature type="transmembrane region" description="Helical" evidence="6">
    <location>
        <begin position="180"/>
        <end position="198"/>
    </location>
</feature>
<dbReference type="Proteomes" id="UP000593575">
    <property type="component" value="Unassembled WGS sequence"/>
</dbReference>
<keyword evidence="9" id="KW-1185">Reference proteome</keyword>
<dbReference type="InterPro" id="IPR005828">
    <property type="entry name" value="MFS_sugar_transport-like"/>
</dbReference>
<dbReference type="PROSITE" id="PS00216">
    <property type="entry name" value="SUGAR_TRANSPORT_1"/>
    <property type="match status" value="1"/>
</dbReference>
<dbReference type="InterPro" id="IPR011701">
    <property type="entry name" value="MFS"/>
</dbReference>
<comment type="subcellular location">
    <subcellularLocation>
        <location evidence="1">Membrane</location>
        <topology evidence="1">Multi-pass membrane protein</topology>
    </subcellularLocation>
</comment>
<proteinExistence type="predicted"/>
<feature type="transmembrane region" description="Helical" evidence="6">
    <location>
        <begin position="105"/>
        <end position="125"/>
    </location>
</feature>
<dbReference type="Pfam" id="PF00083">
    <property type="entry name" value="Sugar_tr"/>
    <property type="match status" value="1"/>
</dbReference>
<evidence type="ECO:0000256" key="3">
    <source>
        <dbReference type="ARBA" id="ARBA00022692"/>
    </source>
</evidence>
<sequence length="580" mass="63558">MGEDGTPTFTVDDALLHMGFGKFQILVLAYAGMGWVSEAMEMMLLSFIGPAVQSLWGLTSHQESLITSVVFVGMLVGAYSWGVVSDKYGRRVSIHFGVSHSLNDGGIVLGVSMLGFSPGFLSPYFEESPKGFTEFWRERRGPSRKYFYHFGLGGGLNPTKAKMIKHFLGGPWRPAETPKGFLITAIVTSGAGFLSALSPNYISLIILRCLVGLGLGGGPVLCSWFLEFIPAPSRGTWMVVFQAFWTFGTIFEASLAWFVMPRLGWRWLLALSSIPSSILLLFYVFAPESPRYLCLEGRKEEALVVLEKIARINGAKLPTGDLVSENEIELVGKSTPTEDTLLLQAEDNGYEAPKEMNPKAGGISTLLQLLSPELVRSTTLLWMVFFGNAFSYYGLVLLTTELHNGRNTCRPEELQTVKYEGVSYKDVFITTFAEFPGLLISAFTVDRFGRKFSMSAMFFLCCIFLFPLVVHQPQVLTTGLLFGARICITASFTVMYIYAPEIYPTSVRSTGVGIASSMGRIGGMVCPLVAVGLVHGCHQTAAIMLFEVIIFVAGICVLLFPVETMGRDLSDSISSSKQTS</sequence>